<comment type="similarity">
    <text evidence="2">Belongs to the major facilitator superfamily.</text>
</comment>
<evidence type="ECO:0000313" key="10">
    <source>
        <dbReference type="Proteomes" id="UP001596364"/>
    </source>
</evidence>
<dbReference type="EMBL" id="JBHSUS010000001">
    <property type="protein sequence ID" value="MFC6441113.1"/>
    <property type="molecule type" value="Genomic_DNA"/>
</dbReference>
<evidence type="ECO:0000256" key="3">
    <source>
        <dbReference type="ARBA" id="ARBA00022448"/>
    </source>
</evidence>
<dbReference type="InterPro" id="IPR020846">
    <property type="entry name" value="MFS_dom"/>
</dbReference>
<reference evidence="10" key="1">
    <citation type="journal article" date="2019" name="Int. J. Syst. Evol. Microbiol.">
        <title>The Global Catalogue of Microorganisms (GCM) 10K type strain sequencing project: providing services to taxonomists for standard genome sequencing and annotation.</title>
        <authorList>
            <consortium name="The Broad Institute Genomics Platform"/>
            <consortium name="The Broad Institute Genome Sequencing Center for Infectious Disease"/>
            <person name="Wu L."/>
            <person name="Ma J."/>
        </authorList>
    </citation>
    <scope>NUCLEOTIDE SEQUENCE [LARGE SCALE GENOMIC DNA]</scope>
    <source>
        <strain evidence="10">CGMCC 1.16031</strain>
    </source>
</reference>
<evidence type="ECO:0000256" key="6">
    <source>
        <dbReference type="ARBA" id="ARBA00023136"/>
    </source>
</evidence>
<evidence type="ECO:0000256" key="1">
    <source>
        <dbReference type="ARBA" id="ARBA00004127"/>
    </source>
</evidence>
<keyword evidence="6 7" id="KW-0472">Membrane</keyword>
<dbReference type="InterPro" id="IPR036259">
    <property type="entry name" value="MFS_trans_sf"/>
</dbReference>
<evidence type="ECO:0000256" key="7">
    <source>
        <dbReference type="SAM" id="Phobius"/>
    </source>
</evidence>
<feature type="transmembrane region" description="Helical" evidence="7">
    <location>
        <begin position="273"/>
        <end position="294"/>
    </location>
</feature>
<protein>
    <submittedName>
        <fullName evidence="9">MFS transporter</fullName>
    </submittedName>
</protein>
<keyword evidence="5 7" id="KW-1133">Transmembrane helix</keyword>
<proteinExistence type="inferred from homology"/>
<feature type="transmembrane region" description="Helical" evidence="7">
    <location>
        <begin position="98"/>
        <end position="122"/>
    </location>
</feature>
<name>A0ABW1XMI6_9ALTE</name>
<feature type="transmembrane region" description="Helical" evidence="7">
    <location>
        <begin position="300"/>
        <end position="319"/>
    </location>
</feature>
<organism evidence="9 10">
    <name type="scientific">Pseudobowmanella zhangzhouensis</name>
    <dbReference type="NCBI Taxonomy" id="1537679"/>
    <lineage>
        <taxon>Bacteria</taxon>
        <taxon>Pseudomonadati</taxon>
        <taxon>Pseudomonadota</taxon>
        <taxon>Gammaproteobacteria</taxon>
        <taxon>Alteromonadales</taxon>
        <taxon>Alteromonadaceae</taxon>
    </lineage>
</organism>
<keyword evidence="3" id="KW-0813">Transport</keyword>
<dbReference type="PROSITE" id="PS50850">
    <property type="entry name" value="MFS"/>
    <property type="match status" value="1"/>
</dbReference>
<feature type="transmembrane region" description="Helical" evidence="7">
    <location>
        <begin position="142"/>
        <end position="159"/>
    </location>
</feature>
<evidence type="ECO:0000256" key="5">
    <source>
        <dbReference type="ARBA" id="ARBA00022989"/>
    </source>
</evidence>
<dbReference type="SUPFAM" id="SSF103473">
    <property type="entry name" value="MFS general substrate transporter"/>
    <property type="match status" value="1"/>
</dbReference>
<feature type="transmembrane region" description="Helical" evidence="7">
    <location>
        <begin position="75"/>
        <end position="92"/>
    </location>
</feature>
<gene>
    <name evidence="9" type="ORF">ACFP85_13255</name>
</gene>
<feature type="transmembrane region" description="Helical" evidence="7">
    <location>
        <begin position="48"/>
        <end position="68"/>
    </location>
</feature>
<dbReference type="Pfam" id="PF07690">
    <property type="entry name" value="MFS_1"/>
    <property type="match status" value="1"/>
</dbReference>
<feature type="transmembrane region" description="Helical" evidence="7">
    <location>
        <begin position="366"/>
        <end position="387"/>
    </location>
</feature>
<comment type="caution">
    <text evidence="9">The sequence shown here is derived from an EMBL/GenBank/DDBJ whole genome shotgun (WGS) entry which is preliminary data.</text>
</comment>
<comment type="subcellular location">
    <subcellularLocation>
        <location evidence="1">Endomembrane system</location>
        <topology evidence="1">Multi-pass membrane protein</topology>
    </subcellularLocation>
</comment>
<dbReference type="RefSeq" id="WP_131258549.1">
    <property type="nucleotide sequence ID" value="NZ_JBHSUS010000001.1"/>
</dbReference>
<dbReference type="PANTHER" id="PTHR23514">
    <property type="entry name" value="BYPASS OF STOP CODON PROTEIN 6"/>
    <property type="match status" value="1"/>
</dbReference>
<accession>A0ABW1XMI6</accession>
<feature type="transmembrane region" description="Helical" evidence="7">
    <location>
        <begin position="244"/>
        <end position="261"/>
    </location>
</feature>
<evidence type="ECO:0000256" key="2">
    <source>
        <dbReference type="ARBA" id="ARBA00008335"/>
    </source>
</evidence>
<keyword evidence="10" id="KW-1185">Reference proteome</keyword>
<evidence type="ECO:0000256" key="4">
    <source>
        <dbReference type="ARBA" id="ARBA00022692"/>
    </source>
</evidence>
<feature type="transmembrane region" description="Helical" evidence="7">
    <location>
        <begin position="165"/>
        <end position="185"/>
    </location>
</feature>
<feature type="transmembrane region" description="Helical" evidence="7">
    <location>
        <begin position="12"/>
        <end position="36"/>
    </location>
</feature>
<dbReference type="Proteomes" id="UP001596364">
    <property type="component" value="Unassembled WGS sequence"/>
</dbReference>
<dbReference type="InterPro" id="IPR051788">
    <property type="entry name" value="MFS_Transporter"/>
</dbReference>
<sequence length="401" mass="43801">MSDANRHNTVKYMTYLMFFAFAMTTDAVGVIIPQVVKEFDLSLTQAGAFHYVTMVTIAVGGIGLGSLADTWGRKPVILVGLGLFAVACYGFMLSQYFWMFLCLLAMMGLAIGLFKTGALALIGDISQDSHAHTRTMNAVEGFFGVGAIVGPAVVTYLVATGAHWSQLYLLAGALCSVLLIVAWRVRYPEYVRHEQNAASFKSTIRLVNNPYALGFSMAIALYVAIEVAIFVWMPTLLADYVGQFEWLATYALTIFFVLRTAGRFMAVWILARFCWTAVICVFTGLIFLCYLGAMVFGTEAAIFLLPLSGLFMSMIYPTLNSKGISCFARQQHGSVAGLILFFTAVSAALAPLLMGLIGDAFGHVRYGFILATILSACLFAGMLYNWLKQPARDRLAQLQAS</sequence>
<feature type="domain" description="Major facilitator superfamily (MFS) profile" evidence="8">
    <location>
        <begin position="10"/>
        <end position="393"/>
    </location>
</feature>
<feature type="transmembrane region" description="Helical" evidence="7">
    <location>
        <begin position="211"/>
        <end position="232"/>
    </location>
</feature>
<evidence type="ECO:0000259" key="8">
    <source>
        <dbReference type="PROSITE" id="PS50850"/>
    </source>
</evidence>
<dbReference type="Gene3D" id="1.20.1250.20">
    <property type="entry name" value="MFS general substrate transporter like domains"/>
    <property type="match status" value="2"/>
</dbReference>
<feature type="transmembrane region" description="Helical" evidence="7">
    <location>
        <begin position="335"/>
        <end position="354"/>
    </location>
</feature>
<dbReference type="InterPro" id="IPR011701">
    <property type="entry name" value="MFS"/>
</dbReference>
<dbReference type="PANTHER" id="PTHR23514:SF3">
    <property type="entry name" value="BYPASS OF STOP CODON PROTEIN 6"/>
    <property type="match status" value="1"/>
</dbReference>
<evidence type="ECO:0000313" key="9">
    <source>
        <dbReference type="EMBL" id="MFC6441113.1"/>
    </source>
</evidence>
<keyword evidence="4 7" id="KW-0812">Transmembrane</keyword>